<dbReference type="Proteomes" id="UP000642107">
    <property type="component" value="Unassembled WGS sequence"/>
</dbReference>
<evidence type="ECO:0000313" key="3">
    <source>
        <dbReference type="Proteomes" id="UP000642107"/>
    </source>
</evidence>
<feature type="transmembrane region" description="Helical" evidence="1">
    <location>
        <begin position="6"/>
        <end position="25"/>
    </location>
</feature>
<protein>
    <recommendedName>
        <fullName evidence="4">SdpI/YhfL protein family protein</fullName>
    </recommendedName>
</protein>
<feature type="transmembrane region" description="Helical" evidence="1">
    <location>
        <begin position="93"/>
        <end position="114"/>
    </location>
</feature>
<evidence type="ECO:0008006" key="4">
    <source>
        <dbReference type="Google" id="ProtNLM"/>
    </source>
</evidence>
<sequence>MRNLALAPVLGVLLLVAIGLVALLISRARATPDDVTWLAGTRDVTPDERTVYADHLTRHRTSRLWWGGVGLAVALAASLTLNDGTFTVGTNAIGPAGDILFCLVTGIAVGALLAENYRLRRPTGPASASLAPRTPLPAAGTRRAARAVAGVALALGLVDVLVAPGARPALLTVVVLVPWLLCELVLRAVRERPRPALSPRAERVDTRLRMFAAVTVSRLELAAAMSAALWLVDLDETWNLDDDVRAVVALVGFGLLIAAIVVLWHAAPRSRGRRPLLPQDAPQPLVDGRTA</sequence>
<evidence type="ECO:0000256" key="1">
    <source>
        <dbReference type="SAM" id="Phobius"/>
    </source>
</evidence>
<keyword evidence="1" id="KW-1133">Transmembrane helix</keyword>
<feature type="transmembrane region" description="Helical" evidence="1">
    <location>
        <begin position="210"/>
        <end position="232"/>
    </location>
</feature>
<organism evidence="2 3">
    <name type="scientific">Flavimobilis rhizosphaerae</name>
    <dbReference type="NCBI Taxonomy" id="2775421"/>
    <lineage>
        <taxon>Bacteria</taxon>
        <taxon>Bacillati</taxon>
        <taxon>Actinomycetota</taxon>
        <taxon>Actinomycetes</taxon>
        <taxon>Micrococcales</taxon>
        <taxon>Jonesiaceae</taxon>
        <taxon>Flavimobilis</taxon>
    </lineage>
</organism>
<proteinExistence type="predicted"/>
<keyword evidence="1" id="KW-0812">Transmembrane</keyword>
<dbReference type="RefSeq" id="WP_192276982.1">
    <property type="nucleotide sequence ID" value="NZ_JACZDF010000001.1"/>
</dbReference>
<gene>
    <name evidence="2" type="ORF">IGS67_01135</name>
</gene>
<keyword evidence="3" id="KW-1185">Reference proteome</keyword>
<feature type="transmembrane region" description="Helical" evidence="1">
    <location>
        <begin position="244"/>
        <end position="264"/>
    </location>
</feature>
<dbReference type="EMBL" id="JACZDF010000001">
    <property type="protein sequence ID" value="MBD9698102.1"/>
    <property type="molecule type" value="Genomic_DNA"/>
</dbReference>
<feature type="transmembrane region" description="Helical" evidence="1">
    <location>
        <begin position="64"/>
        <end position="81"/>
    </location>
</feature>
<feature type="transmembrane region" description="Helical" evidence="1">
    <location>
        <begin position="144"/>
        <end position="163"/>
    </location>
</feature>
<comment type="caution">
    <text evidence="2">The sequence shown here is derived from an EMBL/GenBank/DDBJ whole genome shotgun (WGS) entry which is preliminary data.</text>
</comment>
<feature type="transmembrane region" description="Helical" evidence="1">
    <location>
        <begin position="169"/>
        <end position="189"/>
    </location>
</feature>
<accession>A0ABR9DLU0</accession>
<reference evidence="2 3" key="1">
    <citation type="submission" date="2020-09" db="EMBL/GenBank/DDBJ databases">
        <title>Flavimobilis rhizosphaerae sp. nov., isolated from rhizosphere soil of Spartina alterniflora.</title>
        <authorList>
            <person name="Hanqin C."/>
        </authorList>
    </citation>
    <scope>NUCLEOTIDE SEQUENCE [LARGE SCALE GENOMIC DNA]</scope>
    <source>
        <strain evidence="2 3">GY 10621</strain>
    </source>
</reference>
<evidence type="ECO:0000313" key="2">
    <source>
        <dbReference type="EMBL" id="MBD9698102.1"/>
    </source>
</evidence>
<name>A0ABR9DLU0_9MICO</name>
<keyword evidence="1" id="KW-0472">Membrane</keyword>